<dbReference type="PANTHER" id="PTHR23534:SF1">
    <property type="entry name" value="MAJOR FACILITATOR SUPERFAMILY PROTEIN"/>
    <property type="match status" value="1"/>
</dbReference>
<keyword evidence="3 4" id="KW-0472">Membrane</keyword>
<dbReference type="PANTHER" id="PTHR23534">
    <property type="entry name" value="MFS PERMEASE"/>
    <property type="match status" value="1"/>
</dbReference>
<feature type="transmembrane region" description="Helical" evidence="4">
    <location>
        <begin position="256"/>
        <end position="276"/>
    </location>
</feature>
<sequence length="402" mass="41571">MTSAAQPDDSLAKRNLIVLILAQATLGAQMPLIFTIGGLAGKMLAPNACLATLPITATVVGSMMSANPLSALMSRYGRRAGFIAGTMGGMAGAALCALALSLGSFPLFLLGAFCSGIYQSSQGFFRFAAADTASAAFRPKAISWVTAGGLVAAITGPEIVKLTAESAAVPFLGSYMTVIALNLVFVWLFFLLKIPTPVQHKGAAGGRTRRQLLSDPRIRVAVIVAAVSYALMNLVMTSSPLAVVGCGYQTSDAANVVAAHVLAMFVPSFFTGNLIARFGVEKIMGIGLFILAAAGAVAIAGVELENFFVALILLGIGWNFGFIGATTMLTASHSPEERGKMQGLNDFLVFGGVTIASMSSGGLMNCSGSSVIAGWQAVNLAMLPFLILAGGSLIWLAFRRPE</sequence>
<feature type="transmembrane region" description="Helical" evidence="4">
    <location>
        <begin position="376"/>
        <end position="398"/>
    </location>
</feature>
<feature type="transmembrane region" description="Helical" evidence="4">
    <location>
        <begin position="218"/>
        <end position="236"/>
    </location>
</feature>
<dbReference type="RefSeq" id="WP_168772900.1">
    <property type="nucleotide sequence ID" value="NZ_JAABNR010000001.1"/>
</dbReference>
<dbReference type="InterPro" id="IPR036259">
    <property type="entry name" value="MFS_trans_sf"/>
</dbReference>
<comment type="caution">
    <text evidence="6">The sequence shown here is derived from an EMBL/GenBank/DDBJ whole genome shotgun (WGS) entry which is preliminary data.</text>
</comment>
<feature type="transmembrane region" description="Helical" evidence="4">
    <location>
        <begin position="82"/>
        <end position="102"/>
    </location>
</feature>
<dbReference type="EMBL" id="JAABNR010000001">
    <property type="protein sequence ID" value="NBZ86100.1"/>
    <property type="molecule type" value="Genomic_DNA"/>
</dbReference>
<name>A0AAE4YAN6_9RHOB</name>
<dbReference type="AlphaFoldDB" id="A0AAE4YAN6"/>
<evidence type="ECO:0000256" key="2">
    <source>
        <dbReference type="ARBA" id="ARBA00022989"/>
    </source>
</evidence>
<evidence type="ECO:0000256" key="1">
    <source>
        <dbReference type="ARBA" id="ARBA00022692"/>
    </source>
</evidence>
<keyword evidence="1 4" id="KW-0812">Transmembrane</keyword>
<keyword evidence="7" id="KW-1185">Reference proteome</keyword>
<feature type="transmembrane region" description="Helical" evidence="4">
    <location>
        <begin position="308"/>
        <end position="331"/>
    </location>
</feature>
<feature type="transmembrane region" description="Helical" evidence="4">
    <location>
        <begin position="343"/>
        <end position="364"/>
    </location>
</feature>
<dbReference type="SUPFAM" id="SSF103473">
    <property type="entry name" value="MFS general substrate transporter"/>
    <property type="match status" value="1"/>
</dbReference>
<dbReference type="InterPro" id="IPR011701">
    <property type="entry name" value="MFS"/>
</dbReference>
<keyword evidence="2 4" id="KW-1133">Transmembrane helix</keyword>
<feature type="transmembrane region" description="Helical" evidence="4">
    <location>
        <begin position="172"/>
        <end position="192"/>
    </location>
</feature>
<evidence type="ECO:0000259" key="5">
    <source>
        <dbReference type="PROSITE" id="PS50850"/>
    </source>
</evidence>
<evidence type="ECO:0000313" key="7">
    <source>
        <dbReference type="Proteomes" id="UP001193501"/>
    </source>
</evidence>
<dbReference type="Pfam" id="PF07690">
    <property type="entry name" value="MFS_1"/>
    <property type="match status" value="1"/>
</dbReference>
<evidence type="ECO:0000256" key="4">
    <source>
        <dbReference type="SAM" id="Phobius"/>
    </source>
</evidence>
<organism evidence="6 7">
    <name type="scientific">Stagnihabitans tardus</name>
    <dbReference type="NCBI Taxonomy" id="2699202"/>
    <lineage>
        <taxon>Bacteria</taxon>
        <taxon>Pseudomonadati</taxon>
        <taxon>Pseudomonadota</taxon>
        <taxon>Alphaproteobacteria</taxon>
        <taxon>Rhodobacterales</taxon>
        <taxon>Paracoccaceae</taxon>
        <taxon>Stagnihabitans</taxon>
    </lineage>
</organism>
<feature type="transmembrane region" description="Helical" evidence="4">
    <location>
        <begin position="141"/>
        <end position="160"/>
    </location>
</feature>
<dbReference type="Proteomes" id="UP001193501">
    <property type="component" value="Unassembled WGS sequence"/>
</dbReference>
<accession>A0AAE4YAN6</accession>
<dbReference type="Gene3D" id="1.20.1250.20">
    <property type="entry name" value="MFS general substrate transporter like domains"/>
    <property type="match status" value="1"/>
</dbReference>
<dbReference type="PROSITE" id="PS50850">
    <property type="entry name" value="MFS"/>
    <property type="match status" value="1"/>
</dbReference>
<feature type="transmembrane region" description="Helical" evidence="4">
    <location>
        <begin position="108"/>
        <end position="129"/>
    </location>
</feature>
<feature type="transmembrane region" description="Helical" evidence="4">
    <location>
        <begin position="16"/>
        <end position="37"/>
    </location>
</feature>
<evidence type="ECO:0000256" key="3">
    <source>
        <dbReference type="ARBA" id="ARBA00023136"/>
    </source>
</evidence>
<dbReference type="GO" id="GO:0022857">
    <property type="term" value="F:transmembrane transporter activity"/>
    <property type="evidence" value="ECO:0007669"/>
    <property type="project" value="InterPro"/>
</dbReference>
<gene>
    <name evidence="6" type="ORF">GV832_00765</name>
</gene>
<reference evidence="6" key="1">
    <citation type="submission" date="2020-01" db="EMBL/GenBank/DDBJ databases">
        <authorList>
            <person name="Chen W.-M."/>
        </authorList>
    </citation>
    <scope>NUCLEOTIDE SEQUENCE</scope>
    <source>
        <strain evidence="6">CYK-10</strain>
    </source>
</reference>
<evidence type="ECO:0000313" key="6">
    <source>
        <dbReference type="EMBL" id="NBZ86100.1"/>
    </source>
</evidence>
<feature type="transmembrane region" description="Helical" evidence="4">
    <location>
        <begin position="283"/>
        <end position="302"/>
    </location>
</feature>
<proteinExistence type="predicted"/>
<dbReference type="InterPro" id="IPR020846">
    <property type="entry name" value="MFS_dom"/>
</dbReference>
<protein>
    <submittedName>
        <fullName evidence="6">MFS transporter</fullName>
    </submittedName>
</protein>
<feature type="domain" description="Major facilitator superfamily (MFS) profile" evidence="5">
    <location>
        <begin position="166"/>
        <end position="402"/>
    </location>
</feature>